<evidence type="ECO:0000259" key="10">
    <source>
        <dbReference type="Pfam" id="PF00745"/>
    </source>
</evidence>
<evidence type="ECO:0000259" key="12">
    <source>
        <dbReference type="Pfam" id="PF05201"/>
    </source>
</evidence>
<dbReference type="Proteomes" id="UP000659698">
    <property type="component" value="Unassembled WGS sequence"/>
</dbReference>
<accession>A0ABR6VVB8</accession>
<evidence type="ECO:0000256" key="7">
    <source>
        <dbReference type="ARBA" id="ARBA00047464"/>
    </source>
</evidence>
<gene>
    <name evidence="8" type="primary">hemA</name>
    <name evidence="13" type="ORF">H7U12_15735</name>
</gene>
<feature type="domain" description="Tetrapyrrole biosynthesis glutamyl-tRNA reductase dimerisation" evidence="10">
    <location>
        <begin position="320"/>
        <end position="415"/>
    </location>
</feature>
<evidence type="ECO:0000256" key="6">
    <source>
        <dbReference type="ARBA" id="ARBA00023244"/>
    </source>
</evidence>
<feature type="binding site" evidence="8">
    <location>
        <begin position="51"/>
        <end position="54"/>
    </location>
    <ligand>
        <name>substrate</name>
    </ligand>
</feature>
<organism evidence="13 14">
    <name type="scientific">Rufibacter sediminis</name>
    <dbReference type="NCBI Taxonomy" id="2762756"/>
    <lineage>
        <taxon>Bacteria</taxon>
        <taxon>Pseudomonadati</taxon>
        <taxon>Bacteroidota</taxon>
        <taxon>Cytophagia</taxon>
        <taxon>Cytophagales</taxon>
        <taxon>Hymenobacteraceae</taxon>
        <taxon>Rufibacter</taxon>
    </lineage>
</organism>
<dbReference type="Pfam" id="PF01488">
    <property type="entry name" value="Shikimate_DH"/>
    <property type="match status" value="1"/>
</dbReference>
<dbReference type="SUPFAM" id="SSF51735">
    <property type="entry name" value="NAD(P)-binding Rossmann-fold domains"/>
    <property type="match status" value="1"/>
</dbReference>
<dbReference type="InterPro" id="IPR036291">
    <property type="entry name" value="NAD(P)-bd_dom_sf"/>
</dbReference>
<dbReference type="InterPro" id="IPR000343">
    <property type="entry name" value="4pyrrol_synth_GluRdtase"/>
</dbReference>
<name>A0ABR6VVB8_9BACT</name>
<feature type="site" description="Important for activity" evidence="8">
    <location>
        <position position="101"/>
    </location>
</feature>
<dbReference type="Gene3D" id="3.40.50.720">
    <property type="entry name" value="NAD(P)-binding Rossmann-like Domain"/>
    <property type="match status" value="1"/>
</dbReference>
<dbReference type="Pfam" id="PF00745">
    <property type="entry name" value="GlutR_dimer"/>
    <property type="match status" value="1"/>
</dbReference>
<comment type="similarity">
    <text evidence="2 8 9">Belongs to the glutamyl-tRNA reductase family.</text>
</comment>
<dbReference type="InterPro" id="IPR006151">
    <property type="entry name" value="Shikm_DH/Glu-tRNA_Rdtase"/>
</dbReference>
<evidence type="ECO:0000313" key="14">
    <source>
        <dbReference type="Proteomes" id="UP000659698"/>
    </source>
</evidence>
<dbReference type="RefSeq" id="WP_186639724.1">
    <property type="nucleotide sequence ID" value="NZ_JACOAF010000037.1"/>
</dbReference>
<dbReference type="EC" id="1.2.1.70" evidence="3 8"/>
<feature type="active site" description="Nucleophile" evidence="8">
    <location>
        <position position="52"/>
    </location>
</feature>
<comment type="caution">
    <text evidence="13">The sequence shown here is derived from an EMBL/GenBank/DDBJ whole genome shotgun (WGS) entry which is preliminary data.</text>
</comment>
<reference evidence="13 14" key="1">
    <citation type="journal article" date="2019" name="Int. J. Syst. Evol. Microbiol.">
        <title>Rufibacter sediminis sp. nov., isolated from freshwater lake sediment.</title>
        <authorList>
            <person name="Qu J.H."/>
            <person name="Zhang L.J."/>
            <person name="Fu Y.H."/>
            <person name="Li H.F."/>
        </authorList>
    </citation>
    <scope>NUCLEOTIDE SEQUENCE [LARGE SCALE GENOMIC DNA]</scope>
    <source>
        <strain evidence="13 14">H-1</strain>
    </source>
</reference>
<comment type="domain">
    <text evidence="8">Possesses an unusual extended V-shaped dimeric structure with each monomer consisting of three distinct domains arranged along a curved 'spinal' alpha-helix. The N-terminal catalytic domain specifically recognizes the glutamate moiety of the substrate. The second domain is the NADPH-binding domain, and the third C-terminal domain is responsible for dimerization.</text>
</comment>
<dbReference type="PANTHER" id="PTHR43013:SF1">
    <property type="entry name" value="GLUTAMYL-TRNA REDUCTASE"/>
    <property type="match status" value="1"/>
</dbReference>
<comment type="catalytic activity">
    <reaction evidence="7 8 9">
        <text>(S)-4-amino-5-oxopentanoate + tRNA(Glu) + NADP(+) = L-glutamyl-tRNA(Glu) + NADPH + H(+)</text>
        <dbReference type="Rhea" id="RHEA:12344"/>
        <dbReference type="Rhea" id="RHEA-COMP:9663"/>
        <dbReference type="Rhea" id="RHEA-COMP:9680"/>
        <dbReference type="ChEBI" id="CHEBI:15378"/>
        <dbReference type="ChEBI" id="CHEBI:57501"/>
        <dbReference type="ChEBI" id="CHEBI:57783"/>
        <dbReference type="ChEBI" id="CHEBI:58349"/>
        <dbReference type="ChEBI" id="CHEBI:78442"/>
        <dbReference type="ChEBI" id="CHEBI:78520"/>
        <dbReference type="EC" id="1.2.1.70"/>
    </reaction>
</comment>
<dbReference type="SUPFAM" id="SSF69075">
    <property type="entry name" value="Glutamyl tRNA-reductase dimerization domain"/>
    <property type="match status" value="1"/>
</dbReference>
<keyword evidence="5 8" id="KW-0560">Oxidoreductase</keyword>
<feature type="binding site" evidence="8">
    <location>
        <position position="111"/>
    </location>
    <ligand>
        <name>substrate</name>
    </ligand>
</feature>
<evidence type="ECO:0000256" key="8">
    <source>
        <dbReference type="HAMAP-Rule" id="MF_00087"/>
    </source>
</evidence>
<evidence type="ECO:0000256" key="9">
    <source>
        <dbReference type="RuleBase" id="RU000584"/>
    </source>
</evidence>
<keyword evidence="6 8" id="KW-0627">Porphyrin biosynthesis</keyword>
<keyword evidence="4 8" id="KW-0521">NADP</keyword>
<dbReference type="SUPFAM" id="SSF69742">
    <property type="entry name" value="Glutamyl tRNA-reductase catalytic, N-terminal domain"/>
    <property type="match status" value="1"/>
</dbReference>
<evidence type="ECO:0000259" key="11">
    <source>
        <dbReference type="Pfam" id="PF01488"/>
    </source>
</evidence>
<protein>
    <recommendedName>
        <fullName evidence="3 8">Glutamyl-tRNA reductase</fullName>
        <shortName evidence="8">GluTR</shortName>
        <ecNumber evidence="3 8">1.2.1.70</ecNumber>
    </recommendedName>
</protein>
<feature type="domain" description="Glutamyl-tRNA reductase N-terminal" evidence="12">
    <location>
        <begin position="9"/>
        <end position="158"/>
    </location>
</feature>
<dbReference type="PIRSF" id="PIRSF000445">
    <property type="entry name" value="4pyrrol_synth_GluRdtase"/>
    <property type="match status" value="1"/>
</dbReference>
<comment type="pathway">
    <text evidence="1 8 9">Porphyrin-containing compound metabolism; protoporphyrin-IX biosynthesis; 5-aminolevulinate from L-glutamyl-tRNA(Glu): step 1/2.</text>
</comment>
<comment type="subunit">
    <text evidence="8">Homodimer.</text>
</comment>
<sequence length="422" mass="47510">MQTSFKALTLSYKHAPIAVREAVALNEIGCRNLLDKIKDFTQAQDVLVLSTCNRTEVYYASEHDYSKEIIKLIALEKGFIATTEIAPYFKHLTREQEAVQHLFQVALGLESQVVGDMQIMNQVKNAYQWASDANMVGPYLHRLLHTIFFTNKRVVNETAFKDGAASVSYATVELVEELTKNVENPKVLMLGVGEIGANVCDNFQKSTVRNITIANRTHHKAVELAQKCNAQAIYWENVWEAMASADVVISSVPGDCFFISKEVVERMGEQKPHFFVDLSMPRSIDSALAELENTHVYNVDNIKNRATEALETRLAAIPAVHQIVTEAMAEFQTWTREMSMSPALQQFKNRLEEIRQRELARYVKQLSGPEQELVETITKNILNKIVKMPALELKAACQRGESEALIEGLSALFNLEKSAELV</sequence>
<dbReference type="CDD" id="cd05213">
    <property type="entry name" value="NAD_bind_Glutamyl_tRNA_reduct"/>
    <property type="match status" value="1"/>
</dbReference>
<dbReference type="Pfam" id="PF05201">
    <property type="entry name" value="GlutR_N"/>
    <property type="match status" value="1"/>
</dbReference>
<dbReference type="HAMAP" id="MF_00087">
    <property type="entry name" value="Glu_tRNA_reductase"/>
    <property type="match status" value="1"/>
</dbReference>
<evidence type="ECO:0000256" key="2">
    <source>
        <dbReference type="ARBA" id="ARBA00005916"/>
    </source>
</evidence>
<evidence type="ECO:0000256" key="1">
    <source>
        <dbReference type="ARBA" id="ARBA00005059"/>
    </source>
</evidence>
<evidence type="ECO:0000256" key="4">
    <source>
        <dbReference type="ARBA" id="ARBA00022857"/>
    </source>
</evidence>
<comment type="function">
    <text evidence="8">Catalyzes the NADPH-dependent reduction of glutamyl-tRNA(Glu) to glutamate 1-semialdehyde (GSA).</text>
</comment>
<feature type="binding site" evidence="8">
    <location>
        <begin position="116"/>
        <end position="118"/>
    </location>
    <ligand>
        <name>substrate</name>
    </ligand>
</feature>
<keyword evidence="14" id="KW-1185">Reference proteome</keyword>
<dbReference type="InterPro" id="IPR036343">
    <property type="entry name" value="GluRdtase_N_sf"/>
</dbReference>
<dbReference type="InterPro" id="IPR015896">
    <property type="entry name" value="4pyrrol_synth_GluRdtase_dimer"/>
</dbReference>
<comment type="miscellaneous">
    <text evidence="8">During catalysis, the active site Cys acts as a nucleophile attacking the alpha-carbonyl group of tRNA-bound glutamate with the formation of a thioester intermediate between enzyme and glutamate, and the concomitant release of tRNA(Glu). The thioester intermediate is finally reduced by direct hydride transfer from NADPH, to form the product GSA.</text>
</comment>
<evidence type="ECO:0000256" key="3">
    <source>
        <dbReference type="ARBA" id="ARBA00012970"/>
    </source>
</evidence>
<feature type="binding site" evidence="8">
    <location>
        <position position="122"/>
    </location>
    <ligand>
        <name>substrate</name>
    </ligand>
</feature>
<dbReference type="InterPro" id="IPR036453">
    <property type="entry name" value="GluRdtase_dimer_dom_sf"/>
</dbReference>
<dbReference type="NCBIfam" id="TIGR01035">
    <property type="entry name" value="hemA"/>
    <property type="match status" value="1"/>
</dbReference>
<evidence type="ECO:0000313" key="13">
    <source>
        <dbReference type="EMBL" id="MBC3541145.1"/>
    </source>
</evidence>
<feature type="binding site" evidence="8">
    <location>
        <begin position="191"/>
        <end position="196"/>
    </location>
    <ligand>
        <name>NADP(+)</name>
        <dbReference type="ChEBI" id="CHEBI:58349"/>
    </ligand>
</feature>
<dbReference type="PANTHER" id="PTHR43013">
    <property type="entry name" value="GLUTAMYL-TRNA REDUCTASE"/>
    <property type="match status" value="1"/>
</dbReference>
<dbReference type="GO" id="GO:0008883">
    <property type="term" value="F:glutamyl-tRNA reductase activity"/>
    <property type="evidence" value="ECO:0007669"/>
    <property type="project" value="UniProtKB-EC"/>
</dbReference>
<evidence type="ECO:0000256" key="5">
    <source>
        <dbReference type="ARBA" id="ARBA00023002"/>
    </source>
</evidence>
<dbReference type="Gene3D" id="3.30.460.30">
    <property type="entry name" value="Glutamyl-tRNA reductase, N-terminal domain"/>
    <property type="match status" value="1"/>
</dbReference>
<dbReference type="InterPro" id="IPR015895">
    <property type="entry name" value="4pyrrol_synth_GluRdtase_N"/>
</dbReference>
<proteinExistence type="inferred from homology"/>
<dbReference type="EMBL" id="JACOAF010000037">
    <property type="protein sequence ID" value="MBC3541145.1"/>
    <property type="molecule type" value="Genomic_DNA"/>
</dbReference>
<feature type="domain" description="Quinate/shikimate 5-dehydrogenase/glutamyl-tRNA reductase" evidence="11">
    <location>
        <begin position="173"/>
        <end position="304"/>
    </location>
</feature>